<keyword evidence="4" id="KW-0813">Transport</keyword>
<dbReference type="Gene3D" id="1.10.287.1700">
    <property type="match status" value="1"/>
</dbReference>
<evidence type="ECO:0000313" key="12">
    <source>
        <dbReference type="Proteomes" id="UP001208656"/>
    </source>
</evidence>
<accession>A0ABT2WBN6</accession>
<keyword evidence="11" id="KW-0966">Cell projection</keyword>
<evidence type="ECO:0000256" key="6">
    <source>
        <dbReference type="ARBA" id="ARBA00022500"/>
    </source>
</evidence>
<proteinExistence type="inferred from homology"/>
<organism evidence="11 12">
    <name type="scientific">Pallidibacillus thermolactis</name>
    <dbReference type="NCBI Taxonomy" id="251051"/>
    <lineage>
        <taxon>Bacteria</taxon>
        <taxon>Bacillati</taxon>
        <taxon>Bacillota</taxon>
        <taxon>Bacilli</taxon>
        <taxon>Bacillales</taxon>
        <taxon>Bacillaceae</taxon>
        <taxon>Pallidibacillus</taxon>
    </lineage>
</organism>
<dbReference type="Pfam" id="PF02050">
    <property type="entry name" value="FliJ"/>
    <property type="match status" value="1"/>
</dbReference>
<keyword evidence="7" id="KW-1005">Bacterial flagellum biogenesis</keyword>
<dbReference type="InterPro" id="IPR012823">
    <property type="entry name" value="Flagell_FliJ"/>
</dbReference>
<gene>
    <name evidence="11" type="primary">fliJ</name>
    <name evidence="11" type="ORF">OEV82_01310</name>
</gene>
<evidence type="ECO:0000256" key="9">
    <source>
        <dbReference type="ARBA" id="ARBA00023136"/>
    </source>
</evidence>
<keyword evidence="12" id="KW-1185">Reference proteome</keyword>
<name>A0ABT2WBN6_9BACI</name>
<protein>
    <recommendedName>
        <fullName evidence="3">Flagellar FliJ protein</fullName>
    </recommendedName>
</protein>
<dbReference type="Proteomes" id="UP001208656">
    <property type="component" value="Unassembled WGS sequence"/>
</dbReference>
<dbReference type="EMBL" id="JAOUSE010000002">
    <property type="protein sequence ID" value="MCU9593092.1"/>
    <property type="molecule type" value="Genomic_DNA"/>
</dbReference>
<keyword evidence="6" id="KW-0145">Chemotaxis</keyword>
<evidence type="ECO:0000313" key="11">
    <source>
        <dbReference type="EMBL" id="MCU9593092.1"/>
    </source>
</evidence>
<comment type="subcellular location">
    <subcellularLocation>
        <location evidence="1">Cell membrane</location>
        <topology evidence="1">Peripheral membrane protein</topology>
        <orientation evidence="1">Cytoplasmic side</orientation>
    </subcellularLocation>
</comment>
<dbReference type="InterPro" id="IPR053716">
    <property type="entry name" value="Flag_assembly_chemotaxis_eff"/>
</dbReference>
<dbReference type="NCBIfam" id="TIGR02473">
    <property type="entry name" value="flagell_FliJ"/>
    <property type="match status" value="1"/>
</dbReference>
<sequence length="146" mass="18068">MGFTYKFAKLLELRESEKENQALVYEKAVQRFKEVAEKLYELLKKKEDLESYQHEKIRTGIQVHEIRFHQKYLMNLQKEIDHYQNLVIQARHHMQFEEKRLMDKNIEVKKFEKLKDKEYEKYLRERIVEETKVMDEICTQIVVREK</sequence>
<evidence type="ECO:0000256" key="4">
    <source>
        <dbReference type="ARBA" id="ARBA00022448"/>
    </source>
</evidence>
<keyword evidence="11" id="KW-0282">Flagellum</keyword>
<evidence type="ECO:0000256" key="7">
    <source>
        <dbReference type="ARBA" id="ARBA00022795"/>
    </source>
</evidence>
<evidence type="ECO:0000256" key="1">
    <source>
        <dbReference type="ARBA" id="ARBA00004413"/>
    </source>
</evidence>
<evidence type="ECO:0000256" key="3">
    <source>
        <dbReference type="ARBA" id="ARBA00020392"/>
    </source>
</evidence>
<keyword evidence="5" id="KW-1003">Cell membrane</keyword>
<evidence type="ECO:0000256" key="8">
    <source>
        <dbReference type="ARBA" id="ARBA00022927"/>
    </source>
</evidence>
<evidence type="ECO:0000256" key="10">
    <source>
        <dbReference type="ARBA" id="ARBA00023225"/>
    </source>
</evidence>
<keyword evidence="11" id="KW-0969">Cilium</keyword>
<dbReference type="RefSeq" id="WP_263060758.1">
    <property type="nucleotide sequence ID" value="NZ_JAOUSE010000002.1"/>
</dbReference>
<comment type="similarity">
    <text evidence="2">Belongs to the FliJ family.</text>
</comment>
<comment type="caution">
    <text evidence="11">The sequence shown here is derived from an EMBL/GenBank/DDBJ whole genome shotgun (WGS) entry which is preliminary data.</text>
</comment>
<keyword evidence="10" id="KW-1006">Bacterial flagellum protein export</keyword>
<keyword evidence="8" id="KW-0653">Protein transport</keyword>
<evidence type="ECO:0000256" key="5">
    <source>
        <dbReference type="ARBA" id="ARBA00022475"/>
    </source>
</evidence>
<keyword evidence="9" id="KW-0472">Membrane</keyword>
<evidence type="ECO:0000256" key="2">
    <source>
        <dbReference type="ARBA" id="ARBA00010004"/>
    </source>
</evidence>
<reference evidence="11 12" key="1">
    <citation type="submission" date="2022-10" db="EMBL/GenBank/DDBJ databases">
        <title>Description of Fervidibacillus gen. nov. in the family Fervidibacillaceae fam. nov. with two species, Fervidibacillus albus sp. nov., and Fervidibacillus halotolerans sp. nov., isolated from tidal flat sediments.</title>
        <authorList>
            <person name="Kwon K.K."/>
            <person name="Yang S.-H."/>
        </authorList>
    </citation>
    <scope>NUCLEOTIDE SEQUENCE [LARGE SCALE GENOMIC DNA]</scope>
    <source>
        <strain evidence="11 12">DSM 23332</strain>
    </source>
</reference>